<evidence type="ECO:0000313" key="2">
    <source>
        <dbReference type="EMBL" id="KAH6894332.1"/>
    </source>
</evidence>
<keyword evidence="3" id="KW-1185">Reference proteome</keyword>
<organism evidence="2 3">
    <name type="scientific">Thelonectria olida</name>
    <dbReference type="NCBI Taxonomy" id="1576542"/>
    <lineage>
        <taxon>Eukaryota</taxon>
        <taxon>Fungi</taxon>
        <taxon>Dikarya</taxon>
        <taxon>Ascomycota</taxon>
        <taxon>Pezizomycotina</taxon>
        <taxon>Sordariomycetes</taxon>
        <taxon>Hypocreomycetidae</taxon>
        <taxon>Hypocreales</taxon>
        <taxon>Nectriaceae</taxon>
        <taxon>Thelonectria</taxon>
    </lineage>
</organism>
<gene>
    <name evidence="2" type="ORF">B0T10DRAFT_249914</name>
</gene>
<evidence type="ECO:0000313" key="3">
    <source>
        <dbReference type="Proteomes" id="UP000777438"/>
    </source>
</evidence>
<keyword evidence="1" id="KW-1133">Transmembrane helix</keyword>
<keyword evidence="1" id="KW-0472">Membrane</keyword>
<dbReference type="EMBL" id="JAGPYM010000005">
    <property type="protein sequence ID" value="KAH6894332.1"/>
    <property type="molecule type" value="Genomic_DNA"/>
</dbReference>
<reference evidence="2 3" key="1">
    <citation type="journal article" date="2021" name="Nat. Commun.">
        <title>Genetic determinants of endophytism in the Arabidopsis root mycobiome.</title>
        <authorList>
            <person name="Mesny F."/>
            <person name="Miyauchi S."/>
            <person name="Thiergart T."/>
            <person name="Pickel B."/>
            <person name="Atanasova L."/>
            <person name="Karlsson M."/>
            <person name="Huettel B."/>
            <person name="Barry K.W."/>
            <person name="Haridas S."/>
            <person name="Chen C."/>
            <person name="Bauer D."/>
            <person name="Andreopoulos W."/>
            <person name="Pangilinan J."/>
            <person name="LaButti K."/>
            <person name="Riley R."/>
            <person name="Lipzen A."/>
            <person name="Clum A."/>
            <person name="Drula E."/>
            <person name="Henrissat B."/>
            <person name="Kohler A."/>
            <person name="Grigoriev I.V."/>
            <person name="Martin F.M."/>
            <person name="Hacquard S."/>
        </authorList>
    </citation>
    <scope>NUCLEOTIDE SEQUENCE [LARGE SCALE GENOMIC DNA]</scope>
    <source>
        <strain evidence="2 3">MPI-CAGE-CH-0241</strain>
    </source>
</reference>
<dbReference type="Proteomes" id="UP000777438">
    <property type="component" value="Unassembled WGS sequence"/>
</dbReference>
<feature type="transmembrane region" description="Helical" evidence="1">
    <location>
        <begin position="115"/>
        <end position="141"/>
    </location>
</feature>
<dbReference type="AlphaFoldDB" id="A0A9P9ASC9"/>
<sequence>MDDEPPQGFDTMTRAALPCIFTLRHRHDVRLEFKTSLCAVAWFPAPCLTGLAKPGRRHDNRRRRRAGIEPGSSAAIPHGHPDRTTTSLCHTAETLASHVYPFGQRQRFGEPPTRLLRAVLTCRTVFWCGIATSMFGGFSAWRGIAMQSGSFFTLGSPSTEMYYTKSLHIYVVPMFVSNNSRRKTRRKRYVPTADSRLVHEVKTTSQNRVPSNEFIRSMPERKHPGQWRASTECR</sequence>
<proteinExistence type="predicted"/>
<accession>A0A9P9ASC9</accession>
<name>A0A9P9ASC9_9HYPO</name>
<feature type="transmembrane region" description="Helical" evidence="1">
    <location>
        <begin position="161"/>
        <end position="178"/>
    </location>
</feature>
<evidence type="ECO:0000256" key="1">
    <source>
        <dbReference type="SAM" id="Phobius"/>
    </source>
</evidence>
<keyword evidence="1" id="KW-0812">Transmembrane</keyword>
<protein>
    <submittedName>
        <fullName evidence="2">Uncharacterized protein</fullName>
    </submittedName>
</protein>
<comment type="caution">
    <text evidence="2">The sequence shown here is derived from an EMBL/GenBank/DDBJ whole genome shotgun (WGS) entry which is preliminary data.</text>
</comment>